<dbReference type="GO" id="GO:0016787">
    <property type="term" value="F:hydrolase activity"/>
    <property type="evidence" value="ECO:0007669"/>
    <property type="project" value="UniProtKB-KW"/>
</dbReference>
<evidence type="ECO:0000313" key="2">
    <source>
        <dbReference type="EMBL" id="EMR61778.1"/>
    </source>
</evidence>
<reference evidence="3" key="1">
    <citation type="journal article" date="2013" name="Genome Announc.">
        <title>Draft genome sequence of the grapevine dieback fungus Eutypa lata UCR-EL1.</title>
        <authorList>
            <person name="Blanco-Ulate B."/>
            <person name="Rolshausen P.E."/>
            <person name="Cantu D."/>
        </authorList>
    </citation>
    <scope>NUCLEOTIDE SEQUENCE [LARGE SCALE GENOMIC DNA]</scope>
    <source>
        <strain evidence="3">UCR-EL1</strain>
    </source>
</reference>
<dbReference type="EMBL" id="KB707549">
    <property type="protein sequence ID" value="EMR61778.1"/>
    <property type="molecule type" value="Genomic_DNA"/>
</dbReference>
<dbReference type="PANTHER" id="PTHR47064">
    <property type="entry name" value="PUTATIVE (AFU_ORTHOLOGUE AFUA_1G08990)-RELATED"/>
    <property type="match status" value="1"/>
</dbReference>
<dbReference type="KEGG" id="ela:UCREL1_11296"/>
<keyword evidence="2" id="KW-0378">Hydrolase</keyword>
<evidence type="ECO:0000259" key="1">
    <source>
        <dbReference type="Pfam" id="PF08450"/>
    </source>
</evidence>
<proteinExistence type="predicted"/>
<sequence length="389" mass="42960">MPEPFSRFIADSFENVANDSFHLTSVPSDPSFNLVRNAKFIVFDEKRGLDILGSNPTYEDVLETIPFTHEAPVYVPSLNSIVYSVLGSDFSFQQLLNLTDSPPSIRNFTTDPPLLAVNGGRYFDGSIYWSVIGGIPFSNPVNESETVLQSPGIVRVDPHTMKAEFLLNNYFGSPLNSPDDLVVSRKTGDIFFADPWYGYGLNFSTILPPSAPMTYRFRPSTGQTFVVDDTIQQPNGIALSPDESVLYVTDSGLADFDKAPTDGSLPRFGFNRRGGRNVYAFDTRLTPAGYELINRRPIYLADEYIDDGFHATALQDPSDNMSYYLIGAAGNGVDIISPYGELLVRITADILVNNIQFSGRKEDGTNDLWLFGVGSIAKVTLNLKAMNEE</sequence>
<dbReference type="InterPro" id="IPR011042">
    <property type="entry name" value="6-blade_b-propeller_TolB-like"/>
</dbReference>
<dbReference type="HOGENOM" id="CLU_036110_1_1_1"/>
<organism evidence="2 3">
    <name type="scientific">Eutypa lata (strain UCR-EL1)</name>
    <name type="common">Grapevine dieback disease fungus</name>
    <name type="synonym">Eutypa armeniacae</name>
    <dbReference type="NCBI Taxonomy" id="1287681"/>
    <lineage>
        <taxon>Eukaryota</taxon>
        <taxon>Fungi</taxon>
        <taxon>Dikarya</taxon>
        <taxon>Ascomycota</taxon>
        <taxon>Pezizomycotina</taxon>
        <taxon>Sordariomycetes</taxon>
        <taxon>Xylariomycetidae</taxon>
        <taxon>Xylariales</taxon>
        <taxon>Diatrypaceae</taxon>
        <taxon>Eutypa</taxon>
    </lineage>
</organism>
<dbReference type="STRING" id="1287681.M7SC69"/>
<dbReference type="SUPFAM" id="SSF63829">
    <property type="entry name" value="Calcium-dependent phosphotriesterase"/>
    <property type="match status" value="1"/>
</dbReference>
<dbReference type="Pfam" id="PF08450">
    <property type="entry name" value="SGL"/>
    <property type="match status" value="1"/>
</dbReference>
<accession>M7SC69</accession>
<dbReference type="OMA" id="NVLPYHF"/>
<gene>
    <name evidence="2" type="ORF">UCREL1_11296</name>
</gene>
<dbReference type="OrthoDB" id="423498at2759"/>
<dbReference type="PANTHER" id="PTHR47064:SF2">
    <property type="entry name" value="SMP-30_GLUCONOLACTONASE_LRE-LIKE REGION DOMAIN-CONTAINING PROTEIN-RELATED"/>
    <property type="match status" value="1"/>
</dbReference>
<dbReference type="Proteomes" id="UP000012174">
    <property type="component" value="Unassembled WGS sequence"/>
</dbReference>
<dbReference type="InterPro" id="IPR013658">
    <property type="entry name" value="SGL"/>
</dbReference>
<dbReference type="AlphaFoldDB" id="M7SC69"/>
<feature type="domain" description="SMP-30/Gluconolactonase/LRE-like region" evidence="1">
    <location>
        <begin position="151"/>
        <end position="253"/>
    </location>
</feature>
<protein>
    <submittedName>
        <fullName evidence="2">Putative lactonohydrolase protein</fullName>
    </submittedName>
</protein>
<name>M7SC69_EUTLA</name>
<dbReference type="Gene3D" id="2.120.10.30">
    <property type="entry name" value="TolB, C-terminal domain"/>
    <property type="match status" value="1"/>
</dbReference>
<keyword evidence="3" id="KW-1185">Reference proteome</keyword>
<evidence type="ECO:0000313" key="3">
    <source>
        <dbReference type="Proteomes" id="UP000012174"/>
    </source>
</evidence>
<dbReference type="eggNOG" id="ENOG502RZSA">
    <property type="taxonomic scope" value="Eukaryota"/>
</dbReference>
<dbReference type="InterPro" id="IPR052988">
    <property type="entry name" value="Oryzine_lactonohydrolase"/>
</dbReference>